<dbReference type="RefSeq" id="WP_130413018.1">
    <property type="nucleotide sequence ID" value="NZ_SHKX01000012.1"/>
</dbReference>
<dbReference type="PROSITE" id="PS51635">
    <property type="entry name" value="PNPLA"/>
    <property type="match status" value="1"/>
</dbReference>
<dbReference type="GO" id="GO:0016787">
    <property type="term" value="F:hydrolase activity"/>
    <property type="evidence" value="ECO:0007669"/>
    <property type="project" value="UniProtKB-UniRule"/>
</dbReference>
<dbReference type="CDD" id="cd07209">
    <property type="entry name" value="Pat_hypo_Ecoli_Z1214_like"/>
    <property type="match status" value="1"/>
</dbReference>
<evidence type="ECO:0000256" key="4">
    <source>
        <dbReference type="PROSITE-ProRule" id="PRU01161"/>
    </source>
</evidence>
<dbReference type="InterPro" id="IPR016035">
    <property type="entry name" value="Acyl_Trfase/lysoPLipase"/>
</dbReference>
<dbReference type="Gene3D" id="3.40.1090.10">
    <property type="entry name" value="Cytosolic phospholipase A2 catalytic domain"/>
    <property type="match status" value="1"/>
</dbReference>
<evidence type="ECO:0000313" key="6">
    <source>
        <dbReference type="EMBL" id="RZU45047.1"/>
    </source>
</evidence>
<organism evidence="6 7">
    <name type="scientific">Fluviicoccus keumensis</name>
    <dbReference type="NCBI Taxonomy" id="1435465"/>
    <lineage>
        <taxon>Bacteria</taxon>
        <taxon>Pseudomonadati</taxon>
        <taxon>Pseudomonadota</taxon>
        <taxon>Gammaproteobacteria</taxon>
        <taxon>Moraxellales</taxon>
        <taxon>Moraxellaceae</taxon>
        <taxon>Fluviicoccus</taxon>
    </lineage>
</organism>
<evidence type="ECO:0000256" key="1">
    <source>
        <dbReference type="ARBA" id="ARBA00022801"/>
    </source>
</evidence>
<proteinExistence type="predicted"/>
<dbReference type="EMBL" id="SHKX01000012">
    <property type="protein sequence ID" value="RZU45047.1"/>
    <property type="molecule type" value="Genomic_DNA"/>
</dbReference>
<feature type="active site" description="Nucleophile" evidence="4">
    <location>
        <position position="49"/>
    </location>
</feature>
<keyword evidence="3 4" id="KW-0443">Lipid metabolism</keyword>
<dbReference type="GO" id="GO:0016042">
    <property type="term" value="P:lipid catabolic process"/>
    <property type="evidence" value="ECO:0007669"/>
    <property type="project" value="UniProtKB-UniRule"/>
</dbReference>
<dbReference type="PANTHER" id="PTHR14226">
    <property type="entry name" value="NEUROPATHY TARGET ESTERASE/SWISS CHEESE D.MELANOGASTER"/>
    <property type="match status" value="1"/>
</dbReference>
<comment type="caution">
    <text evidence="6">The sequence shown here is derived from an EMBL/GenBank/DDBJ whole genome shotgun (WGS) entry which is preliminary data.</text>
</comment>
<dbReference type="InterPro" id="IPR002641">
    <property type="entry name" value="PNPLA_dom"/>
</dbReference>
<accession>A0A4Q7Z426</accession>
<sequence length="397" mass="43252">MTDGTVPTIGLVLSGGGARAAYQVGVLKAISELLPPVCYNPFPVICGTSAGGLNAAGLACHGDCLQEAVAHLESVWTNFRCHQVYRTDWPGVLKCALQFLWTLSFGRMKNNLPVSLLDNRPLRDLLGRELALGRIGEIIEAGYLKAISITASGYTSGESVSFFQGSHELEGWKRARRVGVKTHIGIDHLLASAAIPLLFPAVHINREYFGDGALRQLAPISPALHLGAEKVLIVGVSSDGEKQQREKTTQYPSIAQIVANILNSSFIDSLESDIERLMRINRTISHIPDETRAQNVTLKHVDVLVISPASRTLDRIAMRHARYLPKSIRTFVRGSGATKRSGSGVLSYLLFEAPYCQELIQLGYDDAMMKKGELKAFLHLPGNETDNILLFPRSGAA</sequence>
<name>A0A4Q7Z426_9GAMM</name>
<evidence type="ECO:0000259" key="5">
    <source>
        <dbReference type="PROSITE" id="PS51635"/>
    </source>
</evidence>
<dbReference type="Pfam" id="PF01734">
    <property type="entry name" value="Patatin"/>
    <property type="match status" value="1"/>
</dbReference>
<comment type="caution">
    <text evidence="4">Lacks conserved residue(s) required for the propagation of feature annotation.</text>
</comment>
<dbReference type="Proteomes" id="UP000292423">
    <property type="component" value="Unassembled WGS sequence"/>
</dbReference>
<dbReference type="PANTHER" id="PTHR14226:SF57">
    <property type="entry name" value="BLR7027 PROTEIN"/>
    <property type="match status" value="1"/>
</dbReference>
<keyword evidence="7" id="KW-1185">Reference proteome</keyword>
<gene>
    <name evidence="6" type="ORF">EV700_1854</name>
</gene>
<dbReference type="InterPro" id="IPR050301">
    <property type="entry name" value="NTE"/>
</dbReference>
<dbReference type="SUPFAM" id="SSF52151">
    <property type="entry name" value="FabD/lysophospholipase-like"/>
    <property type="match status" value="1"/>
</dbReference>
<keyword evidence="2 4" id="KW-0442">Lipid degradation</keyword>
<dbReference type="AlphaFoldDB" id="A0A4Q7Z426"/>
<evidence type="ECO:0000313" key="7">
    <source>
        <dbReference type="Proteomes" id="UP000292423"/>
    </source>
</evidence>
<dbReference type="OrthoDB" id="9798773at2"/>
<evidence type="ECO:0000256" key="2">
    <source>
        <dbReference type="ARBA" id="ARBA00022963"/>
    </source>
</evidence>
<reference evidence="6 7" key="1">
    <citation type="submission" date="2019-02" db="EMBL/GenBank/DDBJ databases">
        <title>Genomic Encyclopedia of Type Strains, Phase IV (KMG-IV): sequencing the most valuable type-strain genomes for metagenomic binning, comparative biology and taxonomic classification.</title>
        <authorList>
            <person name="Goeker M."/>
        </authorList>
    </citation>
    <scope>NUCLEOTIDE SEQUENCE [LARGE SCALE GENOMIC DNA]</scope>
    <source>
        <strain evidence="6 7">DSM 105135</strain>
    </source>
</reference>
<evidence type="ECO:0000256" key="3">
    <source>
        <dbReference type="ARBA" id="ARBA00023098"/>
    </source>
</evidence>
<protein>
    <submittedName>
        <fullName evidence="6">NTE family protein</fullName>
    </submittedName>
</protein>
<feature type="domain" description="PNPLA" evidence="5">
    <location>
        <begin position="11"/>
        <end position="224"/>
    </location>
</feature>
<feature type="short sequence motif" description="GXSXG" evidence="4">
    <location>
        <begin position="47"/>
        <end position="51"/>
    </location>
</feature>
<feature type="short sequence motif" description="DGA/G" evidence="4">
    <location>
        <begin position="211"/>
        <end position="213"/>
    </location>
</feature>
<feature type="active site" description="Proton acceptor" evidence="4">
    <location>
        <position position="211"/>
    </location>
</feature>
<keyword evidence="1 4" id="KW-0378">Hydrolase</keyword>